<evidence type="ECO:0000256" key="1">
    <source>
        <dbReference type="SAM" id="MobiDB-lite"/>
    </source>
</evidence>
<protein>
    <submittedName>
        <fullName evidence="2">Uncharacterized protein</fullName>
    </submittedName>
</protein>
<feature type="region of interest" description="Disordered" evidence="1">
    <location>
        <begin position="35"/>
        <end position="67"/>
    </location>
</feature>
<sequence length="67" mass="7268">MLLSLPESQHSSPPCPSPKYTTCWYLPAMTAQKTSTGRGSHNLMFPKKTPVIQTRGCAKSSTMPKGS</sequence>
<reference evidence="2" key="1">
    <citation type="submission" date="2023-06" db="EMBL/GenBank/DDBJ databases">
        <title>Genome-scale phylogeny and comparative genomics of the fungal order Sordariales.</title>
        <authorList>
            <consortium name="Lawrence Berkeley National Laboratory"/>
            <person name="Hensen N."/>
            <person name="Bonometti L."/>
            <person name="Westerberg I."/>
            <person name="Brannstrom I.O."/>
            <person name="Guillou S."/>
            <person name="Cros-Aarteil S."/>
            <person name="Calhoun S."/>
            <person name="Haridas S."/>
            <person name="Kuo A."/>
            <person name="Mondo S."/>
            <person name="Pangilinan J."/>
            <person name="Riley R."/>
            <person name="Labutti K."/>
            <person name="Andreopoulos B."/>
            <person name="Lipzen A."/>
            <person name="Chen C."/>
            <person name="Yanf M."/>
            <person name="Daum C."/>
            <person name="Ng V."/>
            <person name="Clum A."/>
            <person name="Steindorff A."/>
            <person name="Ohm R."/>
            <person name="Martin F."/>
            <person name="Silar P."/>
            <person name="Natvig D."/>
            <person name="Lalanne C."/>
            <person name="Gautier V."/>
            <person name="Ament-Velasquez S.L."/>
            <person name="Kruys A."/>
            <person name="Hutchinson M.I."/>
            <person name="Powell A.J."/>
            <person name="Barry K."/>
            <person name="Miller A.N."/>
            <person name="Grigoriev I.V."/>
            <person name="Debuchy R."/>
            <person name="Gladieux P."/>
            <person name="Thoren M.H."/>
            <person name="Johannesson H."/>
        </authorList>
    </citation>
    <scope>NUCLEOTIDE SEQUENCE</scope>
    <source>
        <strain evidence="2">SMH4607-1</strain>
    </source>
</reference>
<keyword evidence="3" id="KW-1185">Reference proteome</keyword>
<dbReference type="AlphaFoldDB" id="A0AA40DIH0"/>
<dbReference type="Proteomes" id="UP001172102">
    <property type="component" value="Unassembled WGS sequence"/>
</dbReference>
<proteinExistence type="predicted"/>
<evidence type="ECO:0000313" key="2">
    <source>
        <dbReference type="EMBL" id="KAK0704435.1"/>
    </source>
</evidence>
<organism evidence="2 3">
    <name type="scientific">Lasiosphaeris hirsuta</name>
    <dbReference type="NCBI Taxonomy" id="260670"/>
    <lineage>
        <taxon>Eukaryota</taxon>
        <taxon>Fungi</taxon>
        <taxon>Dikarya</taxon>
        <taxon>Ascomycota</taxon>
        <taxon>Pezizomycotina</taxon>
        <taxon>Sordariomycetes</taxon>
        <taxon>Sordariomycetidae</taxon>
        <taxon>Sordariales</taxon>
        <taxon>Lasiosphaeriaceae</taxon>
        <taxon>Lasiosphaeris</taxon>
    </lineage>
</organism>
<comment type="caution">
    <text evidence="2">The sequence shown here is derived from an EMBL/GenBank/DDBJ whole genome shotgun (WGS) entry which is preliminary data.</text>
</comment>
<gene>
    <name evidence="2" type="ORF">B0H67DRAFT_591383</name>
</gene>
<accession>A0AA40DIH0</accession>
<name>A0AA40DIH0_9PEZI</name>
<evidence type="ECO:0000313" key="3">
    <source>
        <dbReference type="Proteomes" id="UP001172102"/>
    </source>
</evidence>
<dbReference type="EMBL" id="JAUKUA010000007">
    <property type="protein sequence ID" value="KAK0704435.1"/>
    <property type="molecule type" value="Genomic_DNA"/>
</dbReference>